<comment type="caution">
    <text evidence="1">The sequence shown here is derived from an EMBL/GenBank/DDBJ whole genome shotgun (WGS) entry which is preliminary data.</text>
</comment>
<reference evidence="1 2" key="1">
    <citation type="submission" date="2024-01" db="EMBL/GenBank/DDBJ databases">
        <title>Genome assemblies of Stephania.</title>
        <authorList>
            <person name="Yang L."/>
        </authorList>
    </citation>
    <scope>NUCLEOTIDE SEQUENCE [LARGE SCALE GENOMIC DNA]</scope>
    <source>
        <strain evidence="1">YNDBR</strain>
        <tissue evidence="1">Leaf</tissue>
    </source>
</reference>
<evidence type="ECO:0000313" key="1">
    <source>
        <dbReference type="EMBL" id="KAK9169617.1"/>
    </source>
</evidence>
<dbReference type="Proteomes" id="UP001420932">
    <property type="component" value="Unassembled WGS sequence"/>
</dbReference>
<gene>
    <name evidence="1" type="ORF">Syun_001757</name>
</gene>
<dbReference type="EMBL" id="JBBNAF010000001">
    <property type="protein sequence ID" value="KAK9169617.1"/>
    <property type="molecule type" value="Genomic_DNA"/>
</dbReference>
<name>A0AAP0LE96_9MAGN</name>
<evidence type="ECO:0000313" key="2">
    <source>
        <dbReference type="Proteomes" id="UP001420932"/>
    </source>
</evidence>
<protein>
    <submittedName>
        <fullName evidence="1">Uncharacterized protein</fullName>
    </submittedName>
</protein>
<keyword evidence="2" id="KW-1185">Reference proteome</keyword>
<organism evidence="1 2">
    <name type="scientific">Stephania yunnanensis</name>
    <dbReference type="NCBI Taxonomy" id="152371"/>
    <lineage>
        <taxon>Eukaryota</taxon>
        <taxon>Viridiplantae</taxon>
        <taxon>Streptophyta</taxon>
        <taxon>Embryophyta</taxon>
        <taxon>Tracheophyta</taxon>
        <taxon>Spermatophyta</taxon>
        <taxon>Magnoliopsida</taxon>
        <taxon>Ranunculales</taxon>
        <taxon>Menispermaceae</taxon>
        <taxon>Menispermoideae</taxon>
        <taxon>Cissampelideae</taxon>
        <taxon>Stephania</taxon>
    </lineage>
</organism>
<dbReference type="AlphaFoldDB" id="A0AAP0LE96"/>
<proteinExistence type="predicted"/>
<accession>A0AAP0LE96</accession>
<sequence>MNNNKGRKEVQPSFLHLPERKKVLVTFNDRNQPIGENADVFSSFLGIVSREMVPITLSDWR</sequence>